<keyword evidence="4" id="KW-1185">Reference proteome</keyword>
<gene>
    <name evidence="3" type="ORF">KARL1_114</name>
</gene>
<dbReference type="Gene3D" id="3.40.50.1110">
    <property type="entry name" value="SGNH hydrolase"/>
    <property type="match status" value="1"/>
</dbReference>
<dbReference type="SUPFAM" id="SSF58046">
    <property type="entry name" value="Fibritin"/>
    <property type="match status" value="1"/>
</dbReference>
<dbReference type="Proteomes" id="UP000277855">
    <property type="component" value="Segment"/>
</dbReference>
<evidence type="ECO:0000313" key="4">
    <source>
        <dbReference type="Proteomes" id="UP000277855"/>
    </source>
</evidence>
<dbReference type="EMBL" id="MH713599">
    <property type="protein sequence ID" value="AXY82733.1"/>
    <property type="molecule type" value="Genomic_DNA"/>
</dbReference>
<feature type="coiled-coil region" evidence="1">
    <location>
        <begin position="61"/>
        <end position="107"/>
    </location>
</feature>
<accession>A0A385IIL3</accession>
<protein>
    <submittedName>
        <fullName evidence="3">Fibritin neck whiskers protein</fullName>
    </submittedName>
</protein>
<dbReference type="SUPFAM" id="SSF52266">
    <property type="entry name" value="SGNH hydrolase"/>
    <property type="match status" value="1"/>
</dbReference>
<proteinExistence type="predicted"/>
<reference evidence="3 4" key="1">
    <citation type="journal article" date="2018" name="Sci. Rep.">
        <title>Enhanced antibacterial effect of the novel T4-like bacteriophage KARL-1 in combination with antibiotics against multi-drug resistant Acinetobacter baumannii.</title>
        <authorList>
            <person name="Jansen M."/>
            <person name="Wahida A."/>
            <person name="Latz S."/>
            <person name="Kruttgen A."/>
            <person name="Hafner H."/>
            <person name="Buhl E.M."/>
            <person name="Ritter K."/>
            <person name="Horz H.P."/>
        </authorList>
    </citation>
    <scope>NUCLEOTIDE SEQUENCE [LARGE SCALE GENOMIC DNA]</scope>
</reference>
<dbReference type="InterPro" id="IPR012473">
    <property type="entry name" value="Fibritin_C"/>
</dbReference>
<evidence type="ECO:0000313" key="3">
    <source>
        <dbReference type="EMBL" id="AXY82733.1"/>
    </source>
</evidence>
<dbReference type="InterPro" id="IPR036514">
    <property type="entry name" value="SGNH_hydro_sf"/>
</dbReference>
<sequence length="624" mass="67058">MTTKLKLPYVDGIPEDGQRRLSWIRDGELLEGAKSRYGSEGNLNLMQKQLQENIVVIANEIDSANASNAIIEDELEKIKEILADVGNTSLIEQVNENKNNIDDLKDSLDTLDEYSKGVEQSVTDLKSLVGSPIQFVDGNLTAFENLHFIKSVIGNEKDFDVNGDSAPNTPESGLIAKINSAITQTIENKDKIDNIEAELAEANLSELESKVSNIRSELGGTPNGKTIYSRLNAIEDNEVEVDSRIDKINESIGTESVTKRIDSVNVEISDIKTEISGTNGIKASISKLDDTIFTKDTGLVSRVSSVENTSNALNSTVNDPESGLVKAIENISSTIGLSDSSPNTILGRINTLELNTGNTATTVQDMQVTLGYGSSGLVADVNASSKSLYGNAEAEDPVDKAGVVAATKTVYNGLNTTNAAVKGLYDRLKYSGLTFSSLSDATYTDNAEQISSILNMSLAKSVKVNAGVALISQQNDFQDAIKSDVILINIGTYDYAFNTVLGTIADAVDDFSGSATFYSELYSLLSKVSTATSKSRVFVTNGYRTTQFTNGVKYPNKNTEGKALEDYSKAILDVASIFGIPVIDTNNELGIHVKNSGLFLNTTGFTVDGSKRFVNLVTGFINSK</sequence>
<dbReference type="Pfam" id="PF07921">
    <property type="entry name" value="Fibritin_C"/>
    <property type="match status" value="1"/>
</dbReference>
<name>A0A385IIL3_9CAUD</name>
<keyword evidence="1" id="KW-0175">Coiled coil</keyword>
<evidence type="ECO:0000259" key="2">
    <source>
        <dbReference type="Pfam" id="PF07921"/>
    </source>
</evidence>
<organism evidence="3 4">
    <name type="scientific">Acinetobacter phage KARL-1</name>
    <dbReference type="NCBI Taxonomy" id="2301662"/>
    <lineage>
        <taxon>Viruses</taxon>
        <taxon>Duplodnaviria</taxon>
        <taxon>Heunggongvirae</taxon>
        <taxon>Uroviricota</taxon>
        <taxon>Caudoviricetes</taxon>
        <taxon>Pantevenvirales</taxon>
        <taxon>Straboviridae</taxon>
        <taxon>Twarogvirinae</taxon>
        <taxon>Lazarusvirus</taxon>
        <taxon>Lazarusvirus karl</taxon>
    </lineage>
</organism>
<feature type="domain" description="Fibritin C-terminal" evidence="2">
    <location>
        <begin position="360"/>
        <end position="415"/>
    </location>
</feature>
<evidence type="ECO:0000256" key="1">
    <source>
        <dbReference type="SAM" id="Coils"/>
    </source>
</evidence>
<dbReference type="Gene3D" id="1.20.5.320">
    <property type="entry name" value="6-Phosphogluconate Dehydrogenase, domain 3"/>
    <property type="match status" value="2"/>
</dbReference>